<feature type="binding site" evidence="3">
    <location>
        <position position="101"/>
    </location>
    <ligand>
        <name>ATP</name>
        <dbReference type="ChEBI" id="CHEBI:30616"/>
    </ligand>
</feature>
<feature type="binding site" evidence="3">
    <location>
        <position position="150"/>
    </location>
    <ligand>
        <name>ATP</name>
        <dbReference type="ChEBI" id="CHEBI:30616"/>
    </ligand>
</feature>
<dbReference type="PANTHER" id="PTHR37825">
    <property type="entry name" value="TRNA(MET) CYTIDINE ACETATE LIGASE"/>
    <property type="match status" value="1"/>
</dbReference>
<dbReference type="GO" id="GO:0016879">
    <property type="term" value="F:ligase activity, forming carbon-nitrogen bonds"/>
    <property type="evidence" value="ECO:0007669"/>
    <property type="project" value="UniProtKB-UniRule"/>
</dbReference>
<reference evidence="4" key="1">
    <citation type="submission" date="2019-10" db="EMBL/GenBank/DDBJ databases">
        <title>Malate fermentation in French cider.</title>
        <authorList>
            <person name="Cousin F.J."/>
            <person name="Medina Fernandez S."/>
            <person name="Misery B."/>
            <person name="Laplace J.-M."/>
            <person name="Cretenet M."/>
        </authorList>
    </citation>
    <scope>NUCLEOTIDE SEQUENCE</scope>
    <source>
        <strain evidence="4">UCMA15901</strain>
    </source>
</reference>
<evidence type="ECO:0000256" key="3">
    <source>
        <dbReference type="HAMAP-Rule" id="MF_01539"/>
    </source>
</evidence>
<gene>
    <name evidence="3" type="primary">tmcAL</name>
    <name evidence="4" type="ORF">GA842_00495</name>
</gene>
<dbReference type="SUPFAM" id="SSF52374">
    <property type="entry name" value="Nucleotidylyl transferase"/>
    <property type="match status" value="1"/>
</dbReference>
<feature type="binding site" evidence="3">
    <location>
        <position position="176"/>
    </location>
    <ligand>
        <name>ATP</name>
        <dbReference type="ChEBI" id="CHEBI:30616"/>
    </ligand>
</feature>
<dbReference type="HAMAP" id="MF_01539">
    <property type="entry name" value="TmcAL"/>
    <property type="match status" value="1"/>
</dbReference>
<evidence type="ECO:0000313" key="4">
    <source>
        <dbReference type="EMBL" id="MDV7693376.1"/>
    </source>
</evidence>
<dbReference type="Pfam" id="PF05636">
    <property type="entry name" value="HIGH_NTase1"/>
    <property type="match status" value="1"/>
</dbReference>
<dbReference type="AlphaFoldDB" id="A0AAP5TA21"/>
<dbReference type="GO" id="GO:0006400">
    <property type="term" value="P:tRNA modification"/>
    <property type="evidence" value="ECO:0007669"/>
    <property type="project" value="UniProtKB-UniRule"/>
</dbReference>
<dbReference type="RefSeq" id="WP_057783124.1">
    <property type="nucleotide sequence ID" value="NZ_BJWE01000007.1"/>
</dbReference>
<keyword evidence="3" id="KW-0067">ATP-binding</keyword>
<dbReference type="GO" id="GO:0005737">
    <property type="term" value="C:cytoplasm"/>
    <property type="evidence" value="ECO:0007669"/>
    <property type="project" value="UniProtKB-SubCell"/>
</dbReference>
<comment type="subcellular location">
    <subcellularLocation>
        <location evidence="3">Cytoplasm</location>
    </subcellularLocation>
</comment>
<keyword evidence="2 3" id="KW-0819">tRNA processing</keyword>
<evidence type="ECO:0000256" key="1">
    <source>
        <dbReference type="ARBA" id="ARBA00022598"/>
    </source>
</evidence>
<keyword evidence="3" id="KW-0820">tRNA-binding</keyword>
<evidence type="ECO:0000313" key="5">
    <source>
        <dbReference type="Proteomes" id="UP001275867"/>
    </source>
</evidence>
<keyword evidence="1 3" id="KW-0436">Ligase</keyword>
<dbReference type="InterPro" id="IPR014729">
    <property type="entry name" value="Rossmann-like_a/b/a_fold"/>
</dbReference>
<dbReference type="PANTHER" id="PTHR37825:SF1">
    <property type="entry name" value="TRNA(MET) CYTIDINE ACETATE LIGASE"/>
    <property type="match status" value="1"/>
</dbReference>
<comment type="similarity">
    <text evidence="3">Belongs to the TmcAL family.</text>
</comment>
<dbReference type="InterPro" id="IPR008513">
    <property type="entry name" value="tRNA(Met)_cyd_acetate_ligase"/>
</dbReference>
<keyword evidence="3" id="KW-0963">Cytoplasm</keyword>
<dbReference type="EMBL" id="WERX01000001">
    <property type="protein sequence ID" value="MDV7693376.1"/>
    <property type="molecule type" value="Genomic_DNA"/>
</dbReference>
<dbReference type="GO" id="GO:0005524">
    <property type="term" value="F:ATP binding"/>
    <property type="evidence" value="ECO:0007669"/>
    <property type="project" value="UniProtKB-KW"/>
</dbReference>
<dbReference type="Gene3D" id="3.40.50.620">
    <property type="entry name" value="HUPs"/>
    <property type="match status" value="1"/>
</dbReference>
<dbReference type="GO" id="GO:0000049">
    <property type="term" value="F:tRNA binding"/>
    <property type="evidence" value="ECO:0007669"/>
    <property type="project" value="UniProtKB-KW"/>
</dbReference>
<name>A0AAP5TA21_9LACO</name>
<keyword evidence="3" id="KW-0694">RNA-binding</keyword>
<proteinExistence type="inferred from homology"/>
<comment type="function">
    <text evidence="3">Catalyzes the formation of N(4)-acetylcytidine (ac(4)C) at the wobble position of elongator tRNA(Met), using acetate and ATP as substrates. First activates an acetate ion to form acetyladenylate (Ac-AMP) and then transfers the acetyl group to tRNA to form ac(4)C34.</text>
</comment>
<keyword evidence="3" id="KW-0547">Nucleotide-binding</keyword>
<comment type="caution">
    <text evidence="3">Lacks conserved residue(s) required for the propagation of feature annotation.</text>
</comment>
<dbReference type="EC" id="6.3.4.-" evidence="3"/>
<comment type="catalytic activity">
    <reaction evidence="3">
        <text>cytidine(34) in elongator tRNA(Met) + acetate + ATP = N(4)-acetylcytidine(34) in elongator tRNA(Met) + AMP + diphosphate</text>
        <dbReference type="Rhea" id="RHEA:58144"/>
        <dbReference type="Rhea" id="RHEA-COMP:10693"/>
        <dbReference type="Rhea" id="RHEA-COMP:10694"/>
        <dbReference type="ChEBI" id="CHEBI:30089"/>
        <dbReference type="ChEBI" id="CHEBI:30616"/>
        <dbReference type="ChEBI" id="CHEBI:33019"/>
        <dbReference type="ChEBI" id="CHEBI:74900"/>
        <dbReference type="ChEBI" id="CHEBI:82748"/>
        <dbReference type="ChEBI" id="CHEBI:456215"/>
    </reaction>
</comment>
<dbReference type="Proteomes" id="UP001275867">
    <property type="component" value="Unassembled WGS sequence"/>
</dbReference>
<dbReference type="NCBIfam" id="NF010191">
    <property type="entry name" value="PRK13670.1"/>
    <property type="match status" value="1"/>
</dbReference>
<evidence type="ECO:0000256" key="2">
    <source>
        <dbReference type="ARBA" id="ARBA00022694"/>
    </source>
</evidence>
<feature type="binding site" evidence="3">
    <location>
        <begin position="7"/>
        <end position="20"/>
    </location>
    <ligand>
        <name>ATP</name>
        <dbReference type="ChEBI" id="CHEBI:30616"/>
    </ligand>
</feature>
<organism evidence="4 5">
    <name type="scientific">Pediococcus parvulus</name>
    <dbReference type="NCBI Taxonomy" id="54062"/>
    <lineage>
        <taxon>Bacteria</taxon>
        <taxon>Bacillati</taxon>
        <taxon>Bacillota</taxon>
        <taxon>Bacilli</taxon>
        <taxon>Lactobacillales</taxon>
        <taxon>Lactobacillaceae</taxon>
        <taxon>Pediococcus</taxon>
    </lineage>
</organism>
<comment type="caution">
    <text evidence="4">The sequence shown here is derived from an EMBL/GenBank/DDBJ whole genome shotgun (WGS) entry which is preliminary data.</text>
</comment>
<sequence length="374" mass="42281">MTVCSVIAEFDPFHNGHAYLLNKARELTHADVLVVLMSGNFLQRGEPAIIDKWKRAKEALSSQADLVIELPINVSMQAAHLFAQGAVSMAAQLGSDYLVFGSEHPELNYNYLVEKAQNLKFEGSNHAQSFAAQLFKTLAQQTGTELKTANDILAFNYFLANQKVETSKMKLVPVQRLESDHSDRSLNFAHFASASAIRQARFKKNKNYEIFIPEQTKKDLAGPVVSWNDLWPYLKYRVLTTSAEEIGQIYGVSEGIENRIKAIIQKTTDFTTFIQALKTKRYTYTHLQRLCLAITLNLKKGQMLNQKSVFRVLGFNPIGQQYLHQMQVLNLLVLSRIGKEESDSVYRITCQADQIYSLLTGQEQTIGRKPIILV</sequence>
<protein>
    <recommendedName>
        <fullName evidence="3">tRNA(Met) cytidine acetate ligase</fullName>
        <ecNumber evidence="3">6.3.4.-</ecNumber>
    </recommendedName>
</protein>
<accession>A0AAP5TA21</accession>